<proteinExistence type="predicted"/>
<dbReference type="Proteomes" id="UP001224781">
    <property type="component" value="Unassembled WGS sequence"/>
</dbReference>
<evidence type="ECO:0000259" key="1">
    <source>
        <dbReference type="Pfam" id="PF22262"/>
    </source>
</evidence>
<organism evidence="2 3">
    <name type="scientific">Agrobacterium larrymoorei</name>
    <dbReference type="NCBI Taxonomy" id="160699"/>
    <lineage>
        <taxon>Bacteria</taxon>
        <taxon>Pseudomonadati</taxon>
        <taxon>Pseudomonadota</taxon>
        <taxon>Alphaproteobacteria</taxon>
        <taxon>Hyphomicrobiales</taxon>
        <taxon>Rhizobiaceae</taxon>
        <taxon>Rhizobium/Agrobacterium group</taxon>
        <taxon>Agrobacterium</taxon>
    </lineage>
</organism>
<protein>
    <recommendedName>
        <fullName evidence="1">DUF6950 domain-containing protein</fullName>
    </recommendedName>
</protein>
<evidence type="ECO:0000313" key="3">
    <source>
        <dbReference type="Proteomes" id="UP001224781"/>
    </source>
</evidence>
<keyword evidence="3" id="KW-1185">Reference proteome</keyword>
<gene>
    <name evidence="2" type="ORF">QE408_000710</name>
</gene>
<dbReference type="RefSeq" id="WP_306928584.1">
    <property type="nucleotide sequence ID" value="NZ_JAUTBL010000001.1"/>
</dbReference>
<comment type="caution">
    <text evidence="2">The sequence shown here is derived from an EMBL/GenBank/DDBJ whole genome shotgun (WGS) entry which is preliminary data.</text>
</comment>
<reference evidence="2 3" key="1">
    <citation type="submission" date="2023-07" db="EMBL/GenBank/DDBJ databases">
        <title>Functional and genomic diversity of the sorghum phyllosphere microbiome.</title>
        <authorList>
            <person name="Shade A."/>
        </authorList>
    </citation>
    <scope>NUCLEOTIDE SEQUENCE [LARGE SCALE GENOMIC DNA]</scope>
    <source>
        <strain evidence="2 3">SORGH_AS_1126</strain>
    </source>
</reference>
<dbReference type="EMBL" id="JAUTBL010000001">
    <property type="protein sequence ID" value="MDQ1183588.1"/>
    <property type="molecule type" value="Genomic_DNA"/>
</dbReference>
<feature type="domain" description="DUF6950" evidence="1">
    <location>
        <begin position="1"/>
        <end position="133"/>
    </location>
</feature>
<accession>A0ABU0UFC7</accession>
<dbReference type="InterPro" id="IPR053802">
    <property type="entry name" value="DUF6950"/>
</dbReference>
<sequence length="134" mass="14689">MRIDGWEARLNAVVAKHQLLPPEWGVSDCYMLPDDVVEAMIGKRMFPQALGYKTEIGAGRKLRRFGFSNLAEAFEGRFSKIAAVEAIRGDIGVIERDGEYSGGVFTSIGFAIRPHDGPVAFLPLSSVTAAFRVE</sequence>
<evidence type="ECO:0000313" key="2">
    <source>
        <dbReference type="EMBL" id="MDQ1183588.1"/>
    </source>
</evidence>
<dbReference type="Pfam" id="PF22262">
    <property type="entry name" value="DUF6950"/>
    <property type="match status" value="1"/>
</dbReference>
<name>A0ABU0UFC7_9HYPH</name>